<gene>
    <name evidence="2" type="ORF">FCM35_KLT02886</name>
</gene>
<protein>
    <recommendedName>
        <fullName evidence="1">DUF7812 domain-containing protein</fullName>
    </recommendedName>
</protein>
<organism evidence="2 3">
    <name type="scientific">Carex littledalei</name>
    <dbReference type="NCBI Taxonomy" id="544730"/>
    <lineage>
        <taxon>Eukaryota</taxon>
        <taxon>Viridiplantae</taxon>
        <taxon>Streptophyta</taxon>
        <taxon>Embryophyta</taxon>
        <taxon>Tracheophyta</taxon>
        <taxon>Spermatophyta</taxon>
        <taxon>Magnoliopsida</taxon>
        <taxon>Liliopsida</taxon>
        <taxon>Poales</taxon>
        <taxon>Cyperaceae</taxon>
        <taxon>Cyperoideae</taxon>
        <taxon>Cariceae</taxon>
        <taxon>Carex</taxon>
        <taxon>Carex subgen. Euthyceras</taxon>
    </lineage>
</organism>
<dbReference type="EMBL" id="SWLB01000012">
    <property type="protein sequence ID" value="KAF3331480.1"/>
    <property type="molecule type" value="Genomic_DNA"/>
</dbReference>
<dbReference type="AlphaFoldDB" id="A0A833QS41"/>
<evidence type="ECO:0000313" key="2">
    <source>
        <dbReference type="EMBL" id="KAF3331480.1"/>
    </source>
</evidence>
<dbReference type="OrthoDB" id="1882119at2759"/>
<evidence type="ECO:0000313" key="3">
    <source>
        <dbReference type="Proteomes" id="UP000623129"/>
    </source>
</evidence>
<dbReference type="Pfam" id="PF25104">
    <property type="entry name" value="DUF7812"/>
    <property type="match status" value="1"/>
</dbReference>
<dbReference type="Proteomes" id="UP000623129">
    <property type="component" value="Unassembled WGS sequence"/>
</dbReference>
<evidence type="ECO:0000259" key="1">
    <source>
        <dbReference type="Pfam" id="PF25104"/>
    </source>
</evidence>
<comment type="caution">
    <text evidence="2">The sequence shown here is derived from an EMBL/GenBank/DDBJ whole genome shotgun (WGS) entry which is preliminary data.</text>
</comment>
<accession>A0A833QS41</accession>
<proteinExistence type="predicted"/>
<name>A0A833QS41_9POAL</name>
<reference evidence="2" key="1">
    <citation type="submission" date="2020-01" db="EMBL/GenBank/DDBJ databases">
        <title>Genome sequence of Kobresia littledalei, the first chromosome-level genome in the family Cyperaceae.</title>
        <authorList>
            <person name="Qu G."/>
        </authorList>
    </citation>
    <scope>NUCLEOTIDE SEQUENCE</scope>
    <source>
        <strain evidence="2">C.B.Clarke</strain>
        <tissue evidence="2">Leaf</tissue>
    </source>
</reference>
<dbReference type="PANTHER" id="PTHR36786">
    <property type="entry name" value="2-ISOPROPYLMALATE SYNTHASE"/>
    <property type="match status" value="1"/>
</dbReference>
<keyword evidence="3" id="KW-1185">Reference proteome</keyword>
<feature type="domain" description="DUF7812" evidence="1">
    <location>
        <begin position="128"/>
        <end position="311"/>
    </location>
</feature>
<sequence length="354" mass="38814">MMSTALHDGRISEVGLGLGLDSTLALLNTSFSSPMLYLLQANLAVLASRCIETQNPGHVLGLGFHQAIGAFELSAKLYWRSLCDLDLGQRLRPYLSRDVKKKPPNYDPDCHVDEMIGLFGPNRSNEVTQKNLFLCISSYIDKTQQIMHESTRFQTGDTLKGIVSMLLADEVLVNKQEAGCNISEELVSVAALARLMASSLFRAVSEARTMNAHAQKAGKREKHLELKGQLMGSLELESNAGCCSVGRKADQIVRKILLHAISAGSTSGRKRSVLMLQHFMKLMLVGLRAQADFLWKACVLVMSAIMNLMEFVAPKILAGDAHEPVEATKVSLKLLRIYSGYGTLQSADHTMGSY</sequence>
<dbReference type="InterPro" id="IPR056714">
    <property type="entry name" value="DUF7812"/>
</dbReference>
<dbReference type="PANTHER" id="PTHR36786:SF1">
    <property type="entry name" value="2-ISOPROPYLMALATE SYNTHASE"/>
    <property type="match status" value="1"/>
</dbReference>